<feature type="transmembrane region" description="Helical" evidence="1">
    <location>
        <begin position="46"/>
        <end position="66"/>
    </location>
</feature>
<dbReference type="PANTHER" id="PTHR33116:SF79">
    <property type="entry name" value="REVERSE TRANSCRIPTASE DOMAIN, ZINC FINGER, CCHC-TYPE-RELATED"/>
    <property type="match status" value="1"/>
</dbReference>
<evidence type="ECO:0000313" key="3">
    <source>
        <dbReference type="Proteomes" id="UP001172457"/>
    </source>
</evidence>
<dbReference type="EMBL" id="JARYMX010000005">
    <property type="protein sequence ID" value="KAJ9549148.1"/>
    <property type="molecule type" value="Genomic_DNA"/>
</dbReference>
<sequence>MRFKKLLTCLSHMAAWNPLVERFCSKLSGWKAKTLSFGGWYTLCKLVLGSLGVYFFSLFEALSIMLKRLESLRRDFIWGSRNRDTKIPWVVWEKSLSSKEKGGLGIGSLKAHNAKNYGLISSRKQQLYLGRLKVYVILLLIYRPSAAVHVIPPVQAATSAPHQLHHHLTITLPFHPQPYNTTTTTTTTTTSLLLHHSPILLCILKFISPPEFLNDEDILTDFLPEKEKPTTNNNKGFSTGFYGFGSHLSSPVEFVMGSTEIESDEEDYLTGLTRKLCNNTLSRRFMEIIFQFQ</sequence>
<protein>
    <submittedName>
        <fullName evidence="2">Uncharacterized protein</fullName>
    </submittedName>
</protein>
<dbReference type="Proteomes" id="UP001172457">
    <property type="component" value="Chromosome 5"/>
</dbReference>
<reference evidence="2" key="1">
    <citation type="submission" date="2023-03" db="EMBL/GenBank/DDBJ databases">
        <title>Chromosome-scale reference genome and RAD-based genetic map of yellow starthistle (Centaurea solstitialis) reveal putative structural variation and QTLs associated with invader traits.</title>
        <authorList>
            <person name="Reatini B."/>
            <person name="Cang F.A."/>
            <person name="Jiang Q."/>
            <person name="Mckibben M.T.W."/>
            <person name="Barker M.S."/>
            <person name="Rieseberg L.H."/>
            <person name="Dlugosch K.M."/>
        </authorList>
    </citation>
    <scope>NUCLEOTIDE SEQUENCE</scope>
    <source>
        <strain evidence="2">CAN-66</strain>
        <tissue evidence="2">Leaf</tissue>
    </source>
</reference>
<keyword evidence="1" id="KW-0812">Transmembrane</keyword>
<keyword evidence="1" id="KW-1133">Transmembrane helix</keyword>
<evidence type="ECO:0000313" key="2">
    <source>
        <dbReference type="EMBL" id="KAJ9549148.1"/>
    </source>
</evidence>
<comment type="caution">
    <text evidence="2">The sequence shown here is derived from an EMBL/GenBank/DDBJ whole genome shotgun (WGS) entry which is preliminary data.</text>
</comment>
<keyword evidence="1" id="KW-0472">Membrane</keyword>
<feature type="non-terminal residue" evidence="2">
    <location>
        <position position="293"/>
    </location>
</feature>
<dbReference type="PANTHER" id="PTHR33116">
    <property type="entry name" value="REVERSE TRANSCRIPTASE ZINC-BINDING DOMAIN-CONTAINING PROTEIN-RELATED-RELATED"/>
    <property type="match status" value="1"/>
</dbReference>
<name>A0AA38SUY8_9ASTR</name>
<evidence type="ECO:0000256" key="1">
    <source>
        <dbReference type="SAM" id="Phobius"/>
    </source>
</evidence>
<organism evidence="2 3">
    <name type="scientific">Centaurea solstitialis</name>
    <name type="common">yellow star-thistle</name>
    <dbReference type="NCBI Taxonomy" id="347529"/>
    <lineage>
        <taxon>Eukaryota</taxon>
        <taxon>Viridiplantae</taxon>
        <taxon>Streptophyta</taxon>
        <taxon>Embryophyta</taxon>
        <taxon>Tracheophyta</taxon>
        <taxon>Spermatophyta</taxon>
        <taxon>Magnoliopsida</taxon>
        <taxon>eudicotyledons</taxon>
        <taxon>Gunneridae</taxon>
        <taxon>Pentapetalae</taxon>
        <taxon>asterids</taxon>
        <taxon>campanulids</taxon>
        <taxon>Asterales</taxon>
        <taxon>Asteraceae</taxon>
        <taxon>Carduoideae</taxon>
        <taxon>Cardueae</taxon>
        <taxon>Centaureinae</taxon>
        <taxon>Centaurea</taxon>
    </lineage>
</organism>
<proteinExistence type="predicted"/>
<keyword evidence="3" id="KW-1185">Reference proteome</keyword>
<gene>
    <name evidence="2" type="ORF">OSB04_021691</name>
</gene>
<accession>A0AA38SUY8</accession>
<dbReference type="AlphaFoldDB" id="A0AA38SUY8"/>